<accession>A0A6B8RLW3</accession>
<organism evidence="1 2">
    <name type="scientific">Paenibacillus psychroresistens</name>
    <dbReference type="NCBI Taxonomy" id="1778678"/>
    <lineage>
        <taxon>Bacteria</taxon>
        <taxon>Bacillati</taxon>
        <taxon>Bacillota</taxon>
        <taxon>Bacilli</taxon>
        <taxon>Bacillales</taxon>
        <taxon>Paenibacillaceae</taxon>
        <taxon>Paenibacillus</taxon>
    </lineage>
</organism>
<proteinExistence type="predicted"/>
<evidence type="ECO:0000313" key="1">
    <source>
        <dbReference type="EMBL" id="QGQ97009.1"/>
    </source>
</evidence>
<protein>
    <recommendedName>
        <fullName evidence="3">DUF5405 domain-containing protein</fullName>
    </recommendedName>
</protein>
<dbReference type="Proteomes" id="UP000426246">
    <property type="component" value="Chromosome"/>
</dbReference>
<evidence type="ECO:0000313" key="2">
    <source>
        <dbReference type="Proteomes" id="UP000426246"/>
    </source>
</evidence>
<dbReference type="KEGG" id="ppsc:EHS13_20030"/>
<gene>
    <name evidence="1" type="ORF">EHS13_20030</name>
</gene>
<evidence type="ECO:0008006" key="3">
    <source>
        <dbReference type="Google" id="ProtNLM"/>
    </source>
</evidence>
<dbReference type="EMBL" id="CP034235">
    <property type="protein sequence ID" value="QGQ97009.1"/>
    <property type="molecule type" value="Genomic_DNA"/>
</dbReference>
<name>A0A6B8RLW3_9BACL</name>
<keyword evidence="2" id="KW-1185">Reference proteome</keyword>
<reference evidence="2" key="1">
    <citation type="submission" date="2018-11" db="EMBL/GenBank/DDBJ databases">
        <title>Complete genome sequence of Paenibacillus sp. ML311-T8.</title>
        <authorList>
            <person name="Nam Y.-D."/>
            <person name="Kang J."/>
            <person name="Chung W.-H."/>
            <person name="Park Y.S."/>
        </authorList>
    </citation>
    <scope>NUCLEOTIDE SEQUENCE [LARGE SCALE GENOMIC DNA]</scope>
    <source>
        <strain evidence="2">ML311-T8</strain>
    </source>
</reference>
<dbReference type="RefSeq" id="WP_155702107.1">
    <property type="nucleotide sequence ID" value="NZ_CP034235.1"/>
</dbReference>
<sequence length="94" mass="10885">MRIVIEKFYDNEGVEIGELVIESDGMQFSIRKYKKSEKAESGFNQEIHGHYLSLAGAVKGVVRMKIMESTTTTLRELIEDLKRIEAWIHEQIQI</sequence>
<dbReference type="AlphaFoldDB" id="A0A6B8RLW3"/>